<evidence type="ECO:0000256" key="6">
    <source>
        <dbReference type="ARBA" id="ARBA00023034"/>
    </source>
</evidence>
<evidence type="ECO:0000256" key="3">
    <source>
        <dbReference type="ARBA" id="ARBA00005599"/>
    </source>
</evidence>
<keyword evidence="6" id="KW-0333">Golgi apparatus</keyword>
<name>A0AAV6UDI3_9ARAC</name>
<evidence type="ECO:0000256" key="5">
    <source>
        <dbReference type="ARBA" id="ARBA00022490"/>
    </source>
</evidence>
<proteinExistence type="inferred from homology"/>
<dbReference type="Pfam" id="PF04949">
    <property type="entry name" value="Transcrip_act"/>
    <property type="match status" value="1"/>
</dbReference>
<evidence type="ECO:0000256" key="1">
    <source>
        <dbReference type="ARBA" id="ARBA00004496"/>
    </source>
</evidence>
<dbReference type="GO" id="GO:1905515">
    <property type="term" value="P:non-motile cilium assembly"/>
    <property type="evidence" value="ECO:0007669"/>
    <property type="project" value="TreeGrafter"/>
</dbReference>
<evidence type="ECO:0000256" key="2">
    <source>
        <dbReference type="ARBA" id="ARBA00004555"/>
    </source>
</evidence>
<dbReference type="PANTHER" id="PTHR21470:SF2">
    <property type="entry name" value="RAB6-INTERACTING GOLGIN"/>
    <property type="match status" value="1"/>
</dbReference>
<reference evidence="9 10" key="1">
    <citation type="journal article" date="2022" name="Nat. Ecol. Evol.">
        <title>A masculinizing supergene underlies an exaggerated male reproductive morph in a spider.</title>
        <authorList>
            <person name="Hendrickx F."/>
            <person name="De Corte Z."/>
            <person name="Sonet G."/>
            <person name="Van Belleghem S.M."/>
            <person name="Kostlbacher S."/>
            <person name="Vangestel C."/>
        </authorList>
    </citation>
    <scope>NUCLEOTIDE SEQUENCE [LARGE SCALE GENOMIC DNA]</scope>
    <source>
        <strain evidence="9">W744_W776</strain>
    </source>
</reference>
<evidence type="ECO:0000313" key="9">
    <source>
        <dbReference type="EMBL" id="KAG8182547.1"/>
    </source>
</evidence>
<feature type="compositionally biased region" description="Basic and acidic residues" evidence="8">
    <location>
        <begin position="25"/>
        <end position="36"/>
    </location>
</feature>
<dbReference type="PANTHER" id="PTHR21470">
    <property type="entry name" value="RAB6-INTERACTING PROTEIN GORAB"/>
    <property type="match status" value="1"/>
</dbReference>
<dbReference type="AlphaFoldDB" id="A0AAV6UDI3"/>
<dbReference type="Proteomes" id="UP000827092">
    <property type="component" value="Unassembled WGS sequence"/>
</dbReference>
<feature type="compositionally biased region" description="Basic and acidic residues" evidence="8">
    <location>
        <begin position="61"/>
        <end position="74"/>
    </location>
</feature>
<keyword evidence="5" id="KW-0963">Cytoplasm</keyword>
<evidence type="ECO:0000256" key="8">
    <source>
        <dbReference type="SAM" id="MobiDB-lite"/>
    </source>
</evidence>
<evidence type="ECO:0000256" key="7">
    <source>
        <dbReference type="ARBA" id="ARBA00023054"/>
    </source>
</evidence>
<comment type="similarity">
    <text evidence="3">Belongs to the GORAB family.</text>
</comment>
<comment type="caution">
    <text evidence="9">The sequence shown here is derived from an EMBL/GenBank/DDBJ whole genome shotgun (WGS) entry which is preliminary data.</text>
</comment>
<sequence length="350" mass="40038">MASEKWAGFTDEDIVRIKTSPKMSSNRDRYSKDKSDPASIGTSGPMKLSNSNYKQDFLSDTSKDETSDSDPDVKRKPHRLKKNMKSKEVLMPSPENLNEQNCKDCEKSGNDLSDDSCFSSDTSKRENEEKSFESNTSMQELELFELRQKRIEAENARRRALINKAITDKKMQTQAEAMKLAKITQELKHLDSILSADVSILRDYIEKATAEFSDAEKRYLKAEREFIEAKLHLYEKMQRKEQLTEHLCAIIEQNENRKANKLVELMKQLEMEAIIEDYDKSDSQPILSKFCILNDEAYHNCTTLKPPSPKLTPESPVATENNQLCEQEPNTIVSANSSENIKGDVTEKIT</sequence>
<dbReference type="EMBL" id="JAFNEN010000460">
    <property type="protein sequence ID" value="KAG8182547.1"/>
    <property type="molecule type" value="Genomic_DNA"/>
</dbReference>
<gene>
    <name evidence="9" type="ORF">JTE90_002081</name>
</gene>
<feature type="region of interest" description="Disordered" evidence="8">
    <location>
        <begin position="326"/>
        <end position="350"/>
    </location>
</feature>
<organism evidence="9 10">
    <name type="scientific">Oedothorax gibbosus</name>
    <dbReference type="NCBI Taxonomy" id="931172"/>
    <lineage>
        <taxon>Eukaryota</taxon>
        <taxon>Metazoa</taxon>
        <taxon>Ecdysozoa</taxon>
        <taxon>Arthropoda</taxon>
        <taxon>Chelicerata</taxon>
        <taxon>Arachnida</taxon>
        <taxon>Araneae</taxon>
        <taxon>Araneomorphae</taxon>
        <taxon>Entelegynae</taxon>
        <taxon>Araneoidea</taxon>
        <taxon>Linyphiidae</taxon>
        <taxon>Erigoninae</taxon>
        <taxon>Oedothorax</taxon>
    </lineage>
</organism>
<feature type="compositionally biased region" description="Polar residues" evidence="8">
    <location>
        <begin position="326"/>
        <end position="340"/>
    </location>
</feature>
<feature type="compositionally biased region" description="Basic residues" evidence="8">
    <location>
        <begin position="75"/>
        <end position="84"/>
    </location>
</feature>
<evidence type="ECO:0000256" key="4">
    <source>
        <dbReference type="ARBA" id="ARBA00014130"/>
    </source>
</evidence>
<accession>A0AAV6UDI3</accession>
<keyword evidence="7" id="KW-0175">Coiled coil</keyword>
<comment type="subcellular location">
    <subcellularLocation>
        <location evidence="1">Cytoplasm</location>
    </subcellularLocation>
    <subcellularLocation>
        <location evidence="2">Golgi apparatus</location>
    </subcellularLocation>
</comment>
<keyword evidence="10" id="KW-1185">Reference proteome</keyword>
<dbReference type="InterPro" id="IPR007033">
    <property type="entry name" value="GORAB"/>
</dbReference>
<feature type="compositionally biased region" description="Basic and acidic residues" evidence="8">
    <location>
        <begin position="341"/>
        <end position="350"/>
    </location>
</feature>
<dbReference type="GO" id="GO:0005794">
    <property type="term" value="C:Golgi apparatus"/>
    <property type="evidence" value="ECO:0007669"/>
    <property type="project" value="UniProtKB-SubCell"/>
</dbReference>
<protein>
    <recommendedName>
        <fullName evidence="4">RAB6-interacting golgin</fullName>
    </recommendedName>
</protein>
<feature type="region of interest" description="Disordered" evidence="8">
    <location>
        <begin position="1"/>
        <end position="136"/>
    </location>
</feature>
<feature type="compositionally biased region" description="Basic and acidic residues" evidence="8">
    <location>
        <begin position="122"/>
        <end position="132"/>
    </location>
</feature>
<evidence type="ECO:0000313" key="10">
    <source>
        <dbReference type="Proteomes" id="UP000827092"/>
    </source>
</evidence>